<dbReference type="GO" id="GO:0006313">
    <property type="term" value="P:DNA transposition"/>
    <property type="evidence" value="ECO:0007669"/>
    <property type="project" value="InterPro"/>
</dbReference>
<feature type="transmembrane region" description="Helical" evidence="2">
    <location>
        <begin position="328"/>
        <end position="350"/>
    </location>
</feature>
<name>A0A1S6GKW7_9MYCO</name>
<keyword evidence="4" id="KW-0614">Plasmid</keyword>
<evidence type="ECO:0000259" key="3">
    <source>
        <dbReference type="Pfam" id="PF02371"/>
    </source>
</evidence>
<evidence type="ECO:0000313" key="4">
    <source>
        <dbReference type="EMBL" id="AQS22515.1"/>
    </source>
</evidence>
<dbReference type="PANTHER" id="PTHR33055">
    <property type="entry name" value="TRANSPOSASE FOR INSERTION SEQUENCE ELEMENT IS1111A"/>
    <property type="match status" value="1"/>
</dbReference>
<dbReference type="InterPro" id="IPR003346">
    <property type="entry name" value="Transposase_20"/>
</dbReference>
<dbReference type="GO" id="GO:0004803">
    <property type="term" value="F:transposase activity"/>
    <property type="evidence" value="ECO:0007669"/>
    <property type="project" value="InterPro"/>
</dbReference>
<keyword evidence="2" id="KW-0472">Membrane</keyword>
<organism evidence="4">
    <name type="scientific">Mycolicibacterium sp. CBMA 213</name>
    <dbReference type="NCBI Taxonomy" id="1968788"/>
    <lineage>
        <taxon>Bacteria</taxon>
        <taxon>Bacillati</taxon>
        <taxon>Actinomycetota</taxon>
        <taxon>Actinomycetes</taxon>
        <taxon>Mycobacteriales</taxon>
        <taxon>Mycobacteriaceae</taxon>
        <taxon>Mycolicibacterium</taxon>
    </lineage>
</organism>
<proteinExistence type="predicted"/>
<dbReference type="GO" id="GO:0003677">
    <property type="term" value="F:DNA binding"/>
    <property type="evidence" value="ECO:0007669"/>
    <property type="project" value="InterPro"/>
</dbReference>
<geneLocation type="plasmid" evidence="4">
    <name>pCBMA213_2</name>
</geneLocation>
<dbReference type="AlphaFoldDB" id="A0A1S6GKW7"/>
<evidence type="ECO:0000256" key="2">
    <source>
        <dbReference type="SAM" id="Phobius"/>
    </source>
</evidence>
<reference evidence="4" key="1">
    <citation type="submission" date="2016-12" db="EMBL/GenBank/DDBJ databases">
        <title>Complete plasmid sequence carrying type IV-like and type VII secretion systems from an atypical mycobacteria strain.</title>
        <authorList>
            <person name="Morgado S."/>
            <person name="Marin M."/>
            <person name="Fonseca E."/>
            <person name="Freitas F."/>
            <person name="Vicente A.C."/>
        </authorList>
    </citation>
    <scope>NUCLEOTIDE SEQUENCE</scope>
    <source>
        <strain evidence="4">CBMA 213</strain>
        <plasmid evidence="4">pCBMA213_2</plasmid>
    </source>
</reference>
<dbReference type="InterPro" id="IPR047650">
    <property type="entry name" value="Transpos_IS110"/>
</dbReference>
<sequence length="366" mass="40009">MPGCGYLSAARLVAEAANVTRFRTEAQFAMHVGLAPIPHYSANQPRFRAGHSGHRAMRSAIHKVAVAQIRSSGVGRPYYDRRLESGDNKPAALRALRRKISRKLFSALRTDYLVRTAAAASSSIRRALTGPGPVPPTAATRRSGDGRRVRQIRTPVIRVAAVRPRLLQGGRCVACKTSCMSNATGEKPTATGEQVPFWTGWSRNQRIAYVAFVAFLITVVMPVVFMAGHDPTKLIQQGDAVDPGWGRNVVYVNNEDPKIRCTATTSSGETLNLAPFEGANRRKALGQSRYATSFWAVGELPTDRGTLHISCPSADLSLWIAAPDDNTWLYVFLCLIGTMTVTTPVVAIALRRRQRAMESDRRDGQP</sequence>
<protein>
    <submittedName>
        <fullName evidence="4">Transposase IS116/IS110/IS902 family protein</fullName>
    </submittedName>
</protein>
<dbReference type="EMBL" id="KY349138">
    <property type="protein sequence ID" value="AQS22515.1"/>
    <property type="molecule type" value="Genomic_DNA"/>
</dbReference>
<accession>A0A1S6GKW7</accession>
<gene>
    <name evidence="4" type="ORF">pCBMA213_2_00151</name>
</gene>
<keyword evidence="2" id="KW-1133">Transmembrane helix</keyword>
<dbReference type="Pfam" id="PF02371">
    <property type="entry name" value="Transposase_20"/>
    <property type="match status" value="1"/>
</dbReference>
<keyword evidence="2" id="KW-0812">Transmembrane</keyword>
<dbReference type="PANTHER" id="PTHR33055:SF16">
    <property type="entry name" value="TRANSPOSASE FOR INSERTION SEQUENCE ELEMENT IS1547"/>
    <property type="match status" value="1"/>
</dbReference>
<feature type="transmembrane region" description="Helical" evidence="2">
    <location>
        <begin position="207"/>
        <end position="227"/>
    </location>
</feature>
<feature type="region of interest" description="Disordered" evidence="1">
    <location>
        <begin position="126"/>
        <end position="147"/>
    </location>
</feature>
<evidence type="ECO:0000256" key="1">
    <source>
        <dbReference type="SAM" id="MobiDB-lite"/>
    </source>
</evidence>
<feature type="domain" description="Transposase IS116/IS110/IS902 C-terminal" evidence="3">
    <location>
        <begin position="1"/>
        <end position="79"/>
    </location>
</feature>